<keyword evidence="2" id="KW-1185">Reference proteome</keyword>
<accession>A0A9Q1A906</accession>
<sequence>MASLLVSINFSMLLSAPKFSPRELQQRKSAVTRLSSQATTRTATNRLVLCNSIRDILSVNQSFCGYLTTPTNLYYELVSSCIHDGVLKGAYFCPNHKKEQKLAYTPTKIFCLMLLALF</sequence>
<evidence type="ECO:0000313" key="1">
    <source>
        <dbReference type="EMBL" id="KAJ6762718.1"/>
    </source>
</evidence>
<dbReference type="EMBL" id="JAPFFK010000005">
    <property type="protein sequence ID" value="KAJ6762718.1"/>
    <property type="molecule type" value="Genomic_DNA"/>
</dbReference>
<proteinExistence type="predicted"/>
<dbReference type="AlphaFoldDB" id="A0A9Q1A906"/>
<dbReference type="OrthoDB" id="1685715at2759"/>
<reference evidence="1" key="1">
    <citation type="submission" date="2022-11" db="EMBL/GenBank/DDBJ databases">
        <authorList>
            <person name="Hyden B.L."/>
            <person name="Feng K."/>
            <person name="Yates T."/>
            <person name="Jawdy S."/>
            <person name="Smart L.B."/>
            <person name="Muchero W."/>
        </authorList>
    </citation>
    <scope>NUCLEOTIDE SEQUENCE</scope>
    <source>
        <tissue evidence="1">Shoot tip</tissue>
    </source>
</reference>
<comment type="caution">
    <text evidence="1">The sequence shown here is derived from an EMBL/GenBank/DDBJ whole genome shotgun (WGS) entry which is preliminary data.</text>
</comment>
<name>A0A9Q1A906_SALPP</name>
<protein>
    <submittedName>
        <fullName evidence="1">Uncharacterized protein</fullName>
    </submittedName>
</protein>
<reference evidence="1" key="2">
    <citation type="journal article" date="2023" name="Int. J. Mol. Sci.">
        <title>De Novo Assembly and Annotation of 11 Diverse Shrub Willow (Salix) Genomes Reveals Novel Gene Organization in Sex-Linked Regions.</title>
        <authorList>
            <person name="Hyden B."/>
            <person name="Feng K."/>
            <person name="Yates T.B."/>
            <person name="Jawdy S."/>
            <person name="Cereghino C."/>
            <person name="Smart L.B."/>
            <person name="Muchero W."/>
        </authorList>
    </citation>
    <scope>NUCLEOTIDE SEQUENCE</scope>
    <source>
        <tissue evidence="1">Shoot tip</tissue>
    </source>
</reference>
<organism evidence="1 2">
    <name type="scientific">Salix purpurea</name>
    <name type="common">Purple osier willow</name>
    <dbReference type="NCBI Taxonomy" id="77065"/>
    <lineage>
        <taxon>Eukaryota</taxon>
        <taxon>Viridiplantae</taxon>
        <taxon>Streptophyta</taxon>
        <taxon>Embryophyta</taxon>
        <taxon>Tracheophyta</taxon>
        <taxon>Spermatophyta</taxon>
        <taxon>Magnoliopsida</taxon>
        <taxon>eudicotyledons</taxon>
        <taxon>Gunneridae</taxon>
        <taxon>Pentapetalae</taxon>
        <taxon>rosids</taxon>
        <taxon>fabids</taxon>
        <taxon>Malpighiales</taxon>
        <taxon>Salicaceae</taxon>
        <taxon>Saliceae</taxon>
        <taxon>Salix</taxon>
    </lineage>
</organism>
<gene>
    <name evidence="1" type="ORF">OIU79_023456</name>
</gene>
<evidence type="ECO:0000313" key="2">
    <source>
        <dbReference type="Proteomes" id="UP001151532"/>
    </source>
</evidence>
<dbReference type="Proteomes" id="UP001151532">
    <property type="component" value="Chromosome 13"/>
</dbReference>